<feature type="transmembrane region" description="Helical" evidence="2">
    <location>
        <begin position="42"/>
        <end position="61"/>
    </location>
</feature>
<feature type="transmembrane region" description="Helical" evidence="2">
    <location>
        <begin position="93"/>
        <end position="110"/>
    </location>
</feature>
<evidence type="ECO:0008006" key="5">
    <source>
        <dbReference type="Google" id="ProtNLM"/>
    </source>
</evidence>
<evidence type="ECO:0000256" key="1">
    <source>
        <dbReference type="SAM" id="MobiDB-lite"/>
    </source>
</evidence>
<feature type="transmembrane region" description="Helical" evidence="2">
    <location>
        <begin position="421"/>
        <end position="440"/>
    </location>
</feature>
<keyword evidence="4" id="KW-1185">Reference proteome</keyword>
<dbReference type="EMBL" id="JAZBJZ010000075">
    <property type="protein sequence ID" value="MEE3718386.1"/>
    <property type="molecule type" value="Genomic_DNA"/>
</dbReference>
<protein>
    <recommendedName>
        <fullName evidence="5">Transmembrane protein</fullName>
    </recommendedName>
</protein>
<evidence type="ECO:0000313" key="3">
    <source>
        <dbReference type="EMBL" id="MEE3718386.1"/>
    </source>
</evidence>
<feature type="transmembrane region" description="Helical" evidence="2">
    <location>
        <begin position="171"/>
        <end position="193"/>
    </location>
</feature>
<name>A0AAW9Q6Y9_9CYAN</name>
<sequence length="506" mass="56226">MKPTKPSESLAVTRSKYPSKPRKQADPRIAEQIAQFHTQRKLLTNAFWVAVAAIVAISLVSSKTSSFENILGAVLIALFALLPSYLWCSGRVFGMPIFPVFALTHLWTHASPLLSEHPIVMTYSPDSRFLASLTVVGFLGLGTAIWFQLVKSVSVPPTKYLVLKTERGDTFFLMVLFASVLFHMYTTGGWFLLDGGVFSLVRGAILGLTALSVFVLAYRFGKRELSKTASGLFIVLLGLDMSSSSASMILVRAMSLFLLSTIAFIMGRQYIPWKTLAIVVLCFALLHIGKGEMRSKYWYQSFTLQPWNYPAFYAEWTETALRSFTNNDRDNSESQSFLERSSTLQQLLLTESETSKGLPYLDGATYAILPELLVPRLFNSEKITSHEGTTILNIHYGRQTREATLTTTIGWGLLAESYANFGLWGCAGLATVLGIVYGYVARWSMNMSLFSARSLFAVLLMAYAFQSEFTAGVYVAALFQSGMTLTIVSFLLMKVQDDRVNVQGTR</sequence>
<accession>A0AAW9Q6Y9</accession>
<dbReference type="RefSeq" id="WP_330484819.1">
    <property type="nucleotide sequence ID" value="NZ_JAZBJZ010000075.1"/>
</dbReference>
<evidence type="ECO:0000313" key="4">
    <source>
        <dbReference type="Proteomes" id="UP001333818"/>
    </source>
</evidence>
<feature type="transmembrane region" description="Helical" evidence="2">
    <location>
        <begin position="67"/>
        <end position="86"/>
    </location>
</feature>
<evidence type="ECO:0000256" key="2">
    <source>
        <dbReference type="SAM" id="Phobius"/>
    </source>
</evidence>
<dbReference type="AlphaFoldDB" id="A0AAW9Q6Y9"/>
<dbReference type="Proteomes" id="UP001333818">
    <property type="component" value="Unassembled WGS sequence"/>
</dbReference>
<feature type="compositionally biased region" description="Polar residues" evidence="1">
    <location>
        <begin position="1"/>
        <end position="12"/>
    </location>
</feature>
<keyword evidence="2" id="KW-0812">Transmembrane</keyword>
<keyword evidence="2" id="KW-0472">Membrane</keyword>
<reference evidence="3" key="1">
    <citation type="submission" date="2024-01" db="EMBL/GenBank/DDBJ databases">
        <title>Bank of Algae and Cyanobacteria of the Azores (BACA) strain genomes.</title>
        <authorList>
            <person name="Luz R."/>
            <person name="Cordeiro R."/>
            <person name="Fonseca A."/>
            <person name="Goncalves V."/>
        </authorList>
    </citation>
    <scope>NUCLEOTIDE SEQUENCE</scope>
    <source>
        <strain evidence="3">BACA0141</strain>
    </source>
</reference>
<gene>
    <name evidence="3" type="ORF">V2H45_16720</name>
</gene>
<feature type="transmembrane region" description="Helical" evidence="2">
    <location>
        <begin position="130"/>
        <end position="150"/>
    </location>
</feature>
<feature type="region of interest" description="Disordered" evidence="1">
    <location>
        <begin position="1"/>
        <end position="25"/>
    </location>
</feature>
<feature type="transmembrane region" description="Helical" evidence="2">
    <location>
        <begin position="471"/>
        <end position="493"/>
    </location>
</feature>
<comment type="caution">
    <text evidence="3">The sequence shown here is derived from an EMBL/GenBank/DDBJ whole genome shotgun (WGS) entry which is preliminary data.</text>
</comment>
<feature type="transmembrane region" description="Helical" evidence="2">
    <location>
        <begin position="273"/>
        <end position="289"/>
    </location>
</feature>
<feature type="transmembrane region" description="Helical" evidence="2">
    <location>
        <begin position="199"/>
        <end position="218"/>
    </location>
</feature>
<keyword evidence="2" id="KW-1133">Transmembrane helix</keyword>
<organism evidence="3 4">
    <name type="scientific">Tumidithrix elongata BACA0141</name>
    <dbReference type="NCBI Taxonomy" id="2716417"/>
    <lineage>
        <taxon>Bacteria</taxon>
        <taxon>Bacillati</taxon>
        <taxon>Cyanobacteriota</taxon>
        <taxon>Cyanophyceae</taxon>
        <taxon>Pseudanabaenales</taxon>
        <taxon>Pseudanabaenaceae</taxon>
        <taxon>Tumidithrix</taxon>
        <taxon>Tumidithrix elongata</taxon>
    </lineage>
</organism>
<proteinExistence type="predicted"/>